<evidence type="ECO:0000313" key="1">
    <source>
        <dbReference type="EMBL" id="SFC19556.1"/>
    </source>
</evidence>
<organism evidence="1 2">
    <name type="scientific">Pragia fontium DSM 5563 = ATCC 49100</name>
    <dbReference type="NCBI Taxonomy" id="1122977"/>
    <lineage>
        <taxon>Bacteria</taxon>
        <taxon>Pseudomonadati</taxon>
        <taxon>Pseudomonadota</taxon>
        <taxon>Gammaproteobacteria</taxon>
        <taxon>Enterobacterales</taxon>
        <taxon>Budviciaceae</taxon>
        <taxon>Pragia</taxon>
    </lineage>
</organism>
<evidence type="ECO:0000313" key="2">
    <source>
        <dbReference type="Proteomes" id="UP000226420"/>
    </source>
</evidence>
<dbReference type="AlphaFoldDB" id="A0AAJ4W8J7"/>
<dbReference type="Proteomes" id="UP000226420">
    <property type="component" value="Unassembled WGS sequence"/>
</dbReference>
<proteinExistence type="predicted"/>
<reference evidence="1 2" key="1">
    <citation type="submission" date="2016-10" db="EMBL/GenBank/DDBJ databases">
        <authorList>
            <person name="Varghese N."/>
            <person name="Submissions S."/>
        </authorList>
    </citation>
    <scope>NUCLEOTIDE SEQUENCE [LARGE SCALE GENOMIC DNA]</scope>
    <source>
        <strain evidence="1 2">DSM 5563</strain>
    </source>
</reference>
<comment type="caution">
    <text evidence="1">The sequence shown here is derived from an EMBL/GenBank/DDBJ whole genome shotgun (WGS) entry which is preliminary data.</text>
</comment>
<accession>A0AAJ4W8J7</accession>
<gene>
    <name evidence="1" type="ORF">SAMN02745723_101624</name>
</gene>
<sequence>MFLFSTIENVDDAGVGRLFYLLLCRRILMWSIFLVSNKHKQLLFFEHDHINKV</sequence>
<protein>
    <submittedName>
        <fullName evidence="1">Uncharacterized protein</fullName>
    </submittedName>
</protein>
<dbReference type="EMBL" id="FOLW01000001">
    <property type="protein sequence ID" value="SFC19556.1"/>
    <property type="molecule type" value="Genomic_DNA"/>
</dbReference>
<name>A0AAJ4W8J7_9GAMM</name>